<dbReference type="Pfam" id="PF13302">
    <property type="entry name" value="Acetyltransf_3"/>
    <property type="match status" value="1"/>
</dbReference>
<keyword evidence="2" id="KW-0012">Acyltransferase</keyword>
<protein>
    <submittedName>
        <fullName evidence="2">GNAT family N-acetyltransferase</fullName>
        <ecNumber evidence="2">2.3.-.-</ecNumber>
    </submittedName>
</protein>
<dbReference type="Proteomes" id="UP001595839">
    <property type="component" value="Unassembled WGS sequence"/>
</dbReference>
<sequence length="186" mass="20044">MPMPVISPVVLRAKATPTAPELVLRPWSDADAAALVEVFEDPVLRHWTNVPAPDEAGTGVQDWLETQRHGWATGERFAFAVLEADDALVGHVVLKDGAEVGYWTATRARGRGVAPRALDTLTAWAFTAFSGTAVSGTGLTSLRLVHQSDNHASCRVAEKTGYALHDILRAAPPAFPRDGHLHVRRA</sequence>
<evidence type="ECO:0000313" key="3">
    <source>
        <dbReference type="Proteomes" id="UP001595839"/>
    </source>
</evidence>
<dbReference type="EC" id="2.3.-.-" evidence="2"/>
<dbReference type="Gene3D" id="3.40.630.30">
    <property type="match status" value="1"/>
</dbReference>
<dbReference type="PROSITE" id="PS51186">
    <property type="entry name" value="GNAT"/>
    <property type="match status" value="1"/>
</dbReference>
<evidence type="ECO:0000259" key="1">
    <source>
        <dbReference type="PROSITE" id="PS51186"/>
    </source>
</evidence>
<name>A0ABV9AH83_9ACTN</name>
<dbReference type="InterPro" id="IPR051908">
    <property type="entry name" value="Ribosomal_N-acetyltransferase"/>
</dbReference>
<dbReference type="PANTHER" id="PTHR43441">
    <property type="entry name" value="RIBOSOMAL-PROTEIN-SERINE ACETYLTRANSFERASE"/>
    <property type="match status" value="1"/>
</dbReference>
<keyword evidence="3" id="KW-1185">Reference proteome</keyword>
<dbReference type="InterPro" id="IPR000182">
    <property type="entry name" value="GNAT_dom"/>
</dbReference>
<reference evidence="3" key="1">
    <citation type="journal article" date="2019" name="Int. J. Syst. Evol. Microbiol.">
        <title>The Global Catalogue of Microorganisms (GCM) 10K type strain sequencing project: providing services to taxonomists for standard genome sequencing and annotation.</title>
        <authorList>
            <consortium name="The Broad Institute Genomics Platform"/>
            <consortium name="The Broad Institute Genome Sequencing Center for Infectious Disease"/>
            <person name="Wu L."/>
            <person name="Ma J."/>
        </authorList>
    </citation>
    <scope>NUCLEOTIDE SEQUENCE [LARGE SCALE GENOMIC DNA]</scope>
    <source>
        <strain evidence="3">CGMCC 4.7177</strain>
    </source>
</reference>
<comment type="caution">
    <text evidence="2">The sequence shown here is derived from an EMBL/GenBank/DDBJ whole genome shotgun (WGS) entry which is preliminary data.</text>
</comment>
<dbReference type="InterPro" id="IPR016181">
    <property type="entry name" value="Acyl_CoA_acyltransferase"/>
</dbReference>
<dbReference type="RefSeq" id="WP_381168398.1">
    <property type="nucleotide sequence ID" value="NZ_JBHSFK010000002.1"/>
</dbReference>
<organism evidence="2 3">
    <name type="scientific">Streptomyces vulcanius</name>
    <dbReference type="NCBI Taxonomy" id="1441876"/>
    <lineage>
        <taxon>Bacteria</taxon>
        <taxon>Bacillati</taxon>
        <taxon>Actinomycetota</taxon>
        <taxon>Actinomycetes</taxon>
        <taxon>Kitasatosporales</taxon>
        <taxon>Streptomycetaceae</taxon>
        <taxon>Streptomyces</taxon>
    </lineage>
</organism>
<keyword evidence="2" id="KW-0808">Transferase</keyword>
<dbReference type="PANTHER" id="PTHR43441:SF10">
    <property type="entry name" value="ACETYLTRANSFERASE"/>
    <property type="match status" value="1"/>
</dbReference>
<feature type="domain" description="N-acetyltransferase" evidence="1">
    <location>
        <begin position="22"/>
        <end position="186"/>
    </location>
</feature>
<dbReference type="EMBL" id="JBHSFK010000002">
    <property type="protein sequence ID" value="MFC4498797.1"/>
    <property type="molecule type" value="Genomic_DNA"/>
</dbReference>
<dbReference type="SUPFAM" id="SSF55729">
    <property type="entry name" value="Acyl-CoA N-acyltransferases (Nat)"/>
    <property type="match status" value="1"/>
</dbReference>
<proteinExistence type="predicted"/>
<evidence type="ECO:0000313" key="2">
    <source>
        <dbReference type="EMBL" id="MFC4498797.1"/>
    </source>
</evidence>
<accession>A0ABV9AH83</accession>
<gene>
    <name evidence="2" type="ORF">ACFPIH_04565</name>
</gene>
<dbReference type="GO" id="GO:0016746">
    <property type="term" value="F:acyltransferase activity"/>
    <property type="evidence" value="ECO:0007669"/>
    <property type="project" value="UniProtKB-KW"/>
</dbReference>